<dbReference type="Pfam" id="PF13460">
    <property type="entry name" value="NAD_binding_10"/>
    <property type="match status" value="1"/>
</dbReference>
<accession>A0ABR1UUR5</accession>
<dbReference type="RefSeq" id="XP_066661262.1">
    <property type="nucleotide sequence ID" value="XM_066819074.1"/>
</dbReference>
<evidence type="ECO:0000313" key="2">
    <source>
        <dbReference type="EMBL" id="KAK8062663.1"/>
    </source>
</evidence>
<evidence type="ECO:0000259" key="1">
    <source>
        <dbReference type="Pfam" id="PF13460"/>
    </source>
</evidence>
<comment type="caution">
    <text evidence="2">The sequence shown here is derived from an EMBL/GenBank/DDBJ whole genome shotgun (WGS) entry which is preliminary data.</text>
</comment>
<gene>
    <name evidence="2" type="ORF">PG997_014760</name>
</gene>
<sequence>MKIAIVGGTGLVATELIAQCLAMPEITSVVALARKPIQLEADTINRAKFKSVVIRDYEEFTESVKADISGLDVCIWTVAVTPGRLGRFDFAEVKRVCQDCTVAGLKAVSEVSSVSAKPATFIYMSAEGTPEDLTKKPFFLGDYLIMRGRTDKLVQEFGKESGHVDVHIVRPGMVWSLITFWRSVLANFFRVLNLLTRAIPNISRTELAAAILDQAVSGFEKEHLSNADLVRIGGAALGKKANH</sequence>
<name>A0ABR1UUR5_9PEZI</name>
<dbReference type="InterPro" id="IPR016040">
    <property type="entry name" value="NAD(P)-bd_dom"/>
</dbReference>
<dbReference type="Proteomes" id="UP001433268">
    <property type="component" value="Unassembled WGS sequence"/>
</dbReference>
<feature type="domain" description="NAD(P)-binding" evidence="1">
    <location>
        <begin position="7"/>
        <end position="174"/>
    </location>
</feature>
<dbReference type="EMBL" id="JAQQWN010000010">
    <property type="protein sequence ID" value="KAK8062663.1"/>
    <property type="molecule type" value="Genomic_DNA"/>
</dbReference>
<evidence type="ECO:0000313" key="3">
    <source>
        <dbReference type="Proteomes" id="UP001433268"/>
    </source>
</evidence>
<dbReference type="GeneID" id="92052134"/>
<reference evidence="2 3" key="1">
    <citation type="submission" date="2023-01" db="EMBL/GenBank/DDBJ databases">
        <title>Analysis of 21 Apiospora genomes using comparative genomics revels a genus with tremendous synthesis potential of carbohydrate active enzymes and secondary metabolites.</title>
        <authorList>
            <person name="Sorensen T."/>
        </authorList>
    </citation>
    <scope>NUCLEOTIDE SEQUENCE [LARGE SCALE GENOMIC DNA]</scope>
    <source>
        <strain evidence="2 3">CBS 114990</strain>
    </source>
</reference>
<dbReference type="SUPFAM" id="SSF51735">
    <property type="entry name" value="NAD(P)-binding Rossmann-fold domains"/>
    <property type="match status" value="1"/>
</dbReference>
<dbReference type="InterPro" id="IPR036291">
    <property type="entry name" value="NAD(P)-bd_dom_sf"/>
</dbReference>
<organism evidence="2 3">
    <name type="scientific">Apiospora hydei</name>
    <dbReference type="NCBI Taxonomy" id="1337664"/>
    <lineage>
        <taxon>Eukaryota</taxon>
        <taxon>Fungi</taxon>
        <taxon>Dikarya</taxon>
        <taxon>Ascomycota</taxon>
        <taxon>Pezizomycotina</taxon>
        <taxon>Sordariomycetes</taxon>
        <taxon>Xylariomycetidae</taxon>
        <taxon>Amphisphaeriales</taxon>
        <taxon>Apiosporaceae</taxon>
        <taxon>Apiospora</taxon>
    </lineage>
</organism>
<dbReference type="PANTHER" id="PTHR14097:SF8">
    <property type="entry name" value="NAD(P)-BINDING DOMAIN-CONTAINING PROTEIN"/>
    <property type="match status" value="1"/>
</dbReference>
<proteinExistence type="predicted"/>
<dbReference type="Gene3D" id="3.40.50.720">
    <property type="entry name" value="NAD(P)-binding Rossmann-like Domain"/>
    <property type="match status" value="1"/>
</dbReference>
<keyword evidence="3" id="KW-1185">Reference proteome</keyword>
<protein>
    <submittedName>
        <fullName evidence="2">NAD(P)-binding protein</fullName>
    </submittedName>
</protein>
<dbReference type="PANTHER" id="PTHR14097">
    <property type="entry name" value="OXIDOREDUCTASE HTATIP2"/>
    <property type="match status" value="1"/>
</dbReference>